<dbReference type="RefSeq" id="WP_057953309.1">
    <property type="nucleotide sequence ID" value="NZ_CP013118.1"/>
</dbReference>
<proteinExistence type="predicted"/>
<evidence type="ECO:0000256" key="3">
    <source>
        <dbReference type="ARBA" id="ARBA00022692"/>
    </source>
</evidence>
<dbReference type="GO" id="GO:0000160">
    <property type="term" value="P:phosphorelay signal transduction system"/>
    <property type="evidence" value="ECO:0007669"/>
    <property type="project" value="InterPro"/>
</dbReference>
<reference evidence="10 11" key="1">
    <citation type="submission" date="2015-11" db="EMBL/GenBank/DDBJ databases">
        <title>Description and complete genome sequence of a novel strain predominating in hypersaline microbial mats and representing a new family of the Bacteriodetes phylum.</title>
        <authorList>
            <person name="Spring S."/>
            <person name="Bunk B."/>
            <person name="Sproer C."/>
            <person name="Klenk H.-P."/>
        </authorList>
    </citation>
    <scope>NUCLEOTIDE SEQUENCE [LARGE SCALE GENOMIC DNA]</scope>
    <source>
        <strain evidence="10 11">L21-Spi-D4</strain>
    </source>
</reference>
<keyword evidence="6" id="KW-0175">Coiled coil</keyword>
<dbReference type="PROSITE" id="PS50113">
    <property type="entry name" value="PAC"/>
    <property type="match status" value="1"/>
</dbReference>
<dbReference type="Gene3D" id="6.10.340.10">
    <property type="match status" value="1"/>
</dbReference>
<gene>
    <name evidence="10" type="primary">bdlA_2</name>
    <name evidence="10" type="ORF">L21SP5_02255</name>
</gene>
<dbReference type="InterPro" id="IPR036641">
    <property type="entry name" value="HPT_dom_sf"/>
</dbReference>
<feature type="coiled-coil region" evidence="6">
    <location>
        <begin position="613"/>
        <end position="664"/>
    </location>
</feature>
<dbReference type="CDD" id="cd00130">
    <property type="entry name" value="PAS"/>
    <property type="match status" value="1"/>
</dbReference>
<dbReference type="Gene3D" id="3.30.450.20">
    <property type="entry name" value="PAS domain"/>
    <property type="match status" value="3"/>
</dbReference>
<evidence type="ECO:0000256" key="1">
    <source>
        <dbReference type="ARBA" id="ARBA00004651"/>
    </source>
</evidence>
<evidence type="ECO:0000259" key="8">
    <source>
        <dbReference type="PROSITE" id="PS50113"/>
    </source>
</evidence>
<dbReference type="Gene3D" id="1.20.120.160">
    <property type="entry name" value="HPT domain"/>
    <property type="match status" value="1"/>
</dbReference>
<dbReference type="GO" id="GO:0005886">
    <property type="term" value="C:plasma membrane"/>
    <property type="evidence" value="ECO:0007669"/>
    <property type="project" value="UniProtKB-SubCell"/>
</dbReference>
<keyword evidence="2" id="KW-1003">Cell membrane</keyword>
<dbReference type="NCBIfam" id="TIGR00229">
    <property type="entry name" value="sensory_box"/>
    <property type="match status" value="1"/>
</dbReference>
<dbReference type="SUPFAM" id="SSF55781">
    <property type="entry name" value="GAF domain-like"/>
    <property type="match status" value="1"/>
</dbReference>
<accession>A0A0S2I0R7</accession>
<dbReference type="SUPFAM" id="SSF47226">
    <property type="entry name" value="Histidine-containing phosphotransfer domain, HPT domain"/>
    <property type="match status" value="1"/>
</dbReference>
<dbReference type="InterPro" id="IPR003018">
    <property type="entry name" value="GAF"/>
</dbReference>
<feature type="transmembrane region" description="Helical" evidence="7">
    <location>
        <begin position="329"/>
        <end position="349"/>
    </location>
</feature>
<evidence type="ECO:0000256" key="5">
    <source>
        <dbReference type="ARBA" id="ARBA00023136"/>
    </source>
</evidence>
<evidence type="ECO:0000256" key="7">
    <source>
        <dbReference type="SAM" id="Phobius"/>
    </source>
</evidence>
<dbReference type="InterPro" id="IPR033479">
    <property type="entry name" value="dCache_1"/>
</dbReference>
<feature type="domain" description="HAMP" evidence="9">
    <location>
        <begin position="346"/>
        <end position="400"/>
    </location>
</feature>
<evidence type="ECO:0000256" key="2">
    <source>
        <dbReference type="ARBA" id="ARBA00022475"/>
    </source>
</evidence>
<dbReference type="InterPro" id="IPR029016">
    <property type="entry name" value="GAF-like_dom_sf"/>
</dbReference>
<dbReference type="STRING" id="1307839.L21SP5_02255"/>
<evidence type="ECO:0000256" key="4">
    <source>
        <dbReference type="ARBA" id="ARBA00022989"/>
    </source>
</evidence>
<sequence length="927" mass="106248">MNQLKNIRFSLSIRLLIGVVLVAGIIYLITIRYINYDYKEVAIELAKKTAGQQAENVTARVKNLFEADFEIFRTYANTFEKFDELDPESYRTFFNSALERLLKQNPRYISVWDNWERQYIEPDWNLPYGRLSYIYFREGGFISTTIDTLDTYGDDTASLYYDYKANPREGITEPYTDVYSGGSGEEILMTSIIVPVMQDSSFVGMVGADISLRQLKVLVDSLNQNFEGYAYILSNKGFIVAHPNEAYLGKNFAETDSILNIQHNIIPQIRNGTYNKFVKTDQVTDEEFFTTIIPVTFGKSNSHWGIAINVPLQNIITEAESHFEDSRKVGIYGLIVLIIVTLLVAYQIIKPINKTTKVLQQLSLGEIRKIDNISIKTGDEIEQMSHSVNTVIKGFKDTVEFANQIKNGNFDHEFTPLSDKDVLGNAVLEMRNSLKEAKAEEVHRQKEEEQSKWASEGINLFGTILRQDNDNLAKLTNKIISTLVDYLGAHQGGLYLTEGKKDQQYLELVASIGFDKEKMLHKTIQPNEGVVGKCLLEKDRIYMDDIPEDHAPIISGLGNTKPGSTLVVPMIINEDVIGIIEIGSLNRMQEYQIQFVEKIGVSIASTISSAKINARTAELLKESKEQADELAQQEEEMRQNMEELQAMQEEATKRENKIQNFINAAKSTLLYIEYDPDGKITDINENMLHLFQLKQEQVINKQIGSYEFSSAQVKHNYEEIWNKLEKGQTATNNFYSKHLGRDFYLKEYYYPLINKEGKTYKVLNIAIDISEEKRKEKQLQELKTEYEKLVKKHGGKKEAAKKSININEIMEQEGRFEYIDLTHLRKVYKNDLRKIQNIISIYVDTIPKQLDELQNIAKSDLRLLRSKIGNFRTKMSYLGLSRVVEMAKKIETIAATGVDTENIEDLLQEIATIWKNAQTELEKIIVK</sequence>
<dbReference type="Pfam" id="PF02743">
    <property type="entry name" value="dCache_1"/>
    <property type="match status" value="1"/>
</dbReference>
<organism evidence="10 11">
    <name type="scientific">Salinivirga cyanobacteriivorans</name>
    <dbReference type="NCBI Taxonomy" id="1307839"/>
    <lineage>
        <taxon>Bacteria</taxon>
        <taxon>Pseudomonadati</taxon>
        <taxon>Bacteroidota</taxon>
        <taxon>Bacteroidia</taxon>
        <taxon>Bacteroidales</taxon>
        <taxon>Salinivirgaceae</taxon>
        <taxon>Salinivirga</taxon>
    </lineage>
</organism>
<protein>
    <submittedName>
        <fullName evidence="10">Chemotaxis regulator BdlA</fullName>
    </submittedName>
</protein>
<keyword evidence="4 7" id="KW-1133">Transmembrane helix</keyword>
<dbReference type="PROSITE" id="PS50885">
    <property type="entry name" value="HAMP"/>
    <property type="match status" value="1"/>
</dbReference>
<dbReference type="KEGG" id="blq:L21SP5_02255"/>
<evidence type="ECO:0000313" key="11">
    <source>
        <dbReference type="Proteomes" id="UP000064893"/>
    </source>
</evidence>
<dbReference type="InterPro" id="IPR000700">
    <property type="entry name" value="PAS-assoc_C"/>
</dbReference>
<dbReference type="InterPro" id="IPR003660">
    <property type="entry name" value="HAMP_dom"/>
</dbReference>
<dbReference type="SMART" id="SM00065">
    <property type="entry name" value="GAF"/>
    <property type="match status" value="1"/>
</dbReference>
<evidence type="ECO:0000313" key="10">
    <source>
        <dbReference type="EMBL" id="ALO15888.1"/>
    </source>
</evidence>
<dbReference type="Proteomes" id="UP000064893">
    <property type="component" value="Chromosome"/>
</dbReference>
<dbReference type="Pfam" id="PF08448">
    <property type="entry name" value="PAS_4"/>
    <property type="match status" value="1"/>
</dbReference>
<dbReference type="InterPro" id="IPR013656">
    <property type="entry name" value="PAS_4"/>
</dbReference>
<dbReference type="EMBL" id="CP013118">
    <property type="protein sequence ID" value="ALO15888.1"/>
    <property type="molecule type" value="Genomic_DNA"/>
</dbReference>
<evidence type="ECO:0000256" key="6">
    <source>
        <dbReference type="SAM" id="Coils"/>
    </source>
</evidence>
<comment type="subcellular location">
    <subcellularLocation>
        <location evidence="1">Cell membrane</location>
        <topology evidence="1">Multi-pass membrane protein</topology>
    </subcellularLocation>
</comment>
<dbReference type="SUPFAM" id="SSF55785">
    <property type="entry name" value="PYP-like sensor domain (PAS domain)"/>
    <property type="match status" value="1"/>
</dbReference>
<name>A0A0S2I0R7_9BACT</name>
<keyword evidence="11" id="KW-1185">Reference proteome</keyword>
<dbReference type="AlphaFoldDB" id="A0A0S2I0R7"/>
<feature type="domain" description="PAC" evidence="8">
    <location>
        <begin position="728"/>
        <end position="781"/>
    </location>
</feature>
<dbReference type="OrthoDB" id="1931120at2"/>
<dbReference type="Pfam" id="PF13185">
    <property type="entry name" value="GAF_2"/>
    <property type="match status" value="1"/>
</dbReference>
<dbReference type="InterPro" id="IPR000014">
    <property type="entry name" value="PAS"/>
</dbReference>
<dbReference type="InterPro" id="IPR035965">
    <property type="entry name" value="PAS-like_dom_sf"/>
</dbReference>
<feature type="transmembrane region" description="Helical" evidence="7">
    <location>
        <begin position="12"/>
        <end position="30"/>
    </location>
</feature>
<dbReference type="Gene3D" id="3.30.450.40">
    <property type="match status" value="1"/>
</dbReference>
<dbReference type="CDD" id="cd12913">
    <property type="entry name" value="PDC1_MCP_like"/>
    <property type="match status" value="1"/>
</dbReference>
<keyword evidence="5 7" id="KW-0472">Membrane</keyword>
<evidence type="ECO:0000259" key="9">
    <source>
        <dbReference type="PROSITE" id="PS50885"/>
    </source>
</evidence>
<keyword evidence="3 7" id="KW-0812">Transmembrane</keyword>